<comment type="caution">
    <text evidence="1">The sequence shown here is derived from an EMBL/GenBank/DDBJ whole genome shotgun (WGS) entry which is preliminary data.</text>
</comment>
<gene>
    <name evidence="1" type="ORF">BWQ96_00524</name>
</gene>
<reference evidence="1 2" key="1">
    <citation type="journal article" date="2018" name="Mol. Biol. Evol.">
        <title>Analysis of the draft genome of the red seaweed Gracilariopsis chorda provides insights into genome size evolution in Rhodophyta.</title>
        <authorList>
            <person name="Lee J."/>
            <person name="Yang E.C."/>
            <person name="Graf L."/>
            <person name="Yang J.H."/>
            <person name="Qiu H."/>
            <person name="Zel Zion U."/>
            <person name="Chan C.X."/>
            <person name="Stephens T.G."/>
            <person name="Weber A.P.M."/>
            <person name="Boo G.H."/>
            <person name="Boo S.M."/>
            <person name="Kim K.M."/>
            <person name="Shin Y."/>
            <person name="Jung M."/>
            <person name="Lee S.J."/>
            <person name="Yim H.S."/>
            <person name="Lee J.H."/>
            <person name="Bhattacharya D."/>
            <person name="Yoon H.S."/>
        </authorList>
    </citation>
    <scope>NUCLEOTIDE SEQUENCE [LARGE SCALE GENOMIC DNA]</scope>
    <source>
        <strain evidence="1 2">SKKU-2015</strain>
        <tissue evidence="1">Whole body</tissue>
    </source>
</reference>
<evidence type="ECO:0000313" key="1">
    <source>
        <dbReference type="EMBL" id="PXF49646.1"/>
    </source>
</evidence>
<protein>
    <submittedName>
        <fullName evidence="1">Uncharacterized protein</fullName>
    </submittedName>
</protein>
<keyword evidence="2" id="KW-1185">Reference proteome</keyword>
<organism evidence="1 2">
    <name type="scientific">Gracilariopsis chorda</name>
    <dbReference type="NCBI Taxonomy" id="448386"/>
    <lineage>
        <taxon>Eukaryota</taxon>
        <taxon>Rhodophyta</taxon>
        <taxon>Florideophyceae</taxon>
        <taxon>Rhodymeniophycidae</taxon>
        <taxon>Gracilariales</taxon>
        <taxon>Gracilariaceae</taxon>
        <taxon>Gracilariopsis</taxon>
    </lineage>
</organism>
<evidence type="ECO:0000313" key="2">
    <source>
        <dbReference type="Proteomes" id="UP000247409"/>
    </source>
</evidence>
<accession>A0A2V3J5D4</accession>
<dbReference type="Proteomes" id="UP000247409">
    <property type="component" value="Unassembled WGS sequence"/>
</dbReference>
<sequence length="71" mass="8468">MDKMFTLFMVKVEERTQKDLQSLVRMIETCLRANRNLQLCEFDGTNKQSAASQILKRHCLRQKLHWADEIQ</sequence>
<name>A0A2V3J5D4_9FLOR</name>
<dbReference type="EMBL" id="NBIV01000003">
    <property type="protein sequence ID" value="PXF49646.1"/>
    <property type="molecule type" value="Genomic_DNA"/>
</dbReference>
<dbReference type="AlphaFoldDB" id="A0A2V3J5D4"/>
<proteinExistence type="predicted"/>